<evidence type="ECO:0000256" key="1">
    <source>
        <dbReference type="SAM" id="MobiDB-lite"/>
    </source>
</evidence>
<dbReference type="EMBL" id="JAEACU010000003">
    <property type="protein sequence ID" value="KAH7537692.1"/>
    <property type="molecule type" value="Genomic_DNA"/>
</dbReference>
<reference evidence="2" key="1">
    <citation type="journal article" date="2021" name="Front. Plant Sci.">
        <title>Chromosome-Scale Genome Assembly for Chinese Sour Jujube and Insights Into Its Genome Evolution and Domestication Signature.</title>
        <authorList>
            <person name="Shen L.-Y."/>
            <person name="Luo H."/>
            <person name="Wang X.-L."/>
            <person name="Wang X.-M."/>
            <person name="Qiu X.-J."/>
            <person name="Liu H."/>
            <person name="Zhou S.-S."/>
            <person name="Jia K.-H."/>
            <person name="Nie S."/>
            <person name="Bao Y.-T."/>
            <person name="Zhang R.-G."/>
            <person name="Yun Q.-Z."/>
            <person name="Chai Y.-H."/>
            <person name="Lu J.-Y."/>
            <person name="Li Y."/>
            <person name="Zhao S.-W."/>
            <person name="Mao J.-F."/>
            <person name="Jia S.-G."/>
            <person name="Mao Y.-M."/>
        </authorList>
    </citation>
    <scope>NUCLEOTIDE SEQUENCE</scope>
    <source>
        <strain evidence="2">AT0</strain>
        <tissue evidence="2">Leaf</tissue>
    </source>
</reference>
<evidence type="ECO:0000313" key="3">
    <source>
        <dbReference type="Proteomes" id="UP000813462"/>
    </source>
</evidence>
<dbReference type="AlphaFoldDB" id="A0A978VQ67"/>
<dbReference type="GO" id="GO:0009507">
    <property type="term" value="C:chloroplast"/>
    <property type="evidence" value="ECO:0007669"/>
    <property type="project" value="TreeGrafter"/>
</dbReference>
<dbReference type="PANTHER" id="PTHR37758">
    <property type="entry name" value="OS03G0334300 PROTEIN"/>
    <property type="match status" value="1"/>
</dbReference>
<sequence>MGMRSLPSQTLYKSGTQPAQTQTNCESEITMEVYLFRTTTSNLHCSSFLSYRTQRPSFLCQSHRPRHVTVPSLSTWRWKVGPSLLQREVDHHRLEGVAVKCEKLGSGYVAELERELQEEINPEEKAEWMRLGRLRENCGGRKGVVELLECLEREAIMGEDQGREPNDYNRRAQIFDKSSRVFQALKERTNVDVDVDAEKLGMALVLVLILSTVMMTST</sequence>
<proteinExistence type="predicted"/>
<dbReference type="PANTHER" id="PTHR37758:SF1">
    <property type="entry name" value="OS03G0334300 PROTEIN"/>
    <property type="match status" value="1"/>
</dbReference>
<comment type="caution">
    <text evidence="2">The sequence shown here is derived from an EMBL/GenBank/DDBJ whole genome shotgun (WGS) entry which is preliminary data.</text>
</comment>
<organism evidence="2 3">
    <name type="scientific">Ziziphus jujuba var. spinosa</name>
    <dbReference type="NCBI Taxonomy" id="714518"/>
    <lineage>
        <taxon>Eukaryota</taxon>
        <taxon>Viridiplantae</taxon>
        <taxon>Streptophyta</taxon>
        <taxon>Embryophyta</taxon>
        <taxon>Tracheophyta</taxon>
        <taxon>Spermatophyta</taxon>
        <taxon>Magnoliopsida</taxon>
        <taxon>eudicotyledons</taxon>
        <taxon>Gunneridae</taxon>
        <taxon>Pentapetalae</taxon>
        <taxon>rosids</taxon>
        <taxon>fabids</taxon>
        <taxon>Rosales</taxon>
        <taxon>Rhamnaceae</taxon>
        <taxon>Paliureae</taxon>
        <taxon>Ziziphus</taxon>
    </lineage>
</organism>
<accession>A0A978VQ67</accession>
<gene>
    <name evidence="2" type="ORF">FEM48_Zijuj03G0119800</name>
</gene>
<dbReference type="Proteomes" id="UP000813462">
    <property type="component" value="Unassembled WGS sequence"/>
</dbReference>
<protein>
    <submittedName>
        <fullName evidence="2">Uncharacterized protein</fullName>
    </submittedName>
</protein>
<feature type="region of interest" description="Disordered" evidence="1">
    <location>
        <begin position="1"/>
        <end position="23"/>
    </location>
</feature>
<name>A0A978VQ67_ZIZJJ</name>
<evidence type="ECO:0000313" key="2">
    <source>
        <dbReference type="EMBL" id="KAH7537692.1"/>
    </source>
</evidence>